<evidence type="ECO:0000256" key="5">
    <source>
        <dbReference type="ARBA" id="ARBA00023136"/>
    </source>
</evidence>
<evidence type="ECO:0000256" key="2">
    <source>
        <dbReference type="ARBA" id="ARBA00007524"/>
    </source>
</evidence>
<keyword evidence="4 6" id="KW-1133">Transmembrane helix</keyword>
<dbReference type="Pfam" id="PF03073">
    <property type="entry name" value="TspO_MBR"/>
    <property type="match status" value="1"/>
</dbReference>
<feature type="transmembrane region" description="Helical" evidence="6">
    <location>
        <begin position="119"/>
        <end position="137"/>
    </location>
</feature>
<name>A0AAW2ZAD8_9EUKA</name>
<dbReference type="InterPro" id="IPR038330">
    <property type="entry name" value="TspO/MBR-related_sf"/>
</dbReference>
<evidence type="ECO:0000313" key="8">
    <source>
        <dbReference type="Proteomes" id="UP001431209"/>
    </source>
</evidence>
<reference evidence="7 8" key="1">
    <citation type="submission" date="2024-03" db="EMBL/GenBank/DDBJ databases">
        <title>The Acrasis kona genome and developmental transcriptomes reveal deep origins of eukaryotic multicellular pathways.</title>
        <authorList>
            <person name="Sheikh S."/>
            <person name="Fu C.-J."/>
            <person name="Brown M.W."/>
            <person name="Baldauf S.L."/>
        </authorList>
    </citation>
    <scope>NUCLEOTIDE SEQUENCE [LARGE SCALE GENOMIC DNA]</scope>
    <source>
        <strain evidence="7 8">ATCC MYA-3509</strain>
    </source>
</reference>
<dbReference type="AlphaFoldDB" id="A0AAW2ZAD8"/>
<dbReference type="EMBL" id="JAOPGA020001235">
    <property type="protein sequence ID" value="KAL0486410.1"/>
    <property type="molecule type" value="Genomic_DNA"/>
</dbReference>
<evidence type="ECO:0000256" key="1">
    <source>
        <dbReference type="ARBA" id="ARBA00004141"/>
    </source>
</evidence>
<keyword evidence="3 6" id="KW-0812">Transmembrane</keyword>
<comment type="subcellular location">
    <subcellularLocation>
        <location evidence="1">Membrane</location>
        <topology evidence="1">Multi-pass membrane protein</topology>
    </subcellularLocation>
</comment>
<keyword evidence="8" id="KW-1185">Reference proteome</keyword>
<dbReference type="GO" id="GO:0033013">
    <property type="term" value="P:tetrapyrrole metabolic process"/>
    <property type="evidence" value="ECO:0007669"/>
    <property type="project" value="UniProtKB-ARBA"/>
</dbReference>
<comment type="caution">
    <text evidence="7">The sequence shown here is derived from an EMBL/GenBank/DDBJ whole genome shotgun (WGS) entry which is preliminary data.</text>
</comment>
<dbReference type="Proteomes" id="UP001431209">
    <property type="component" value="Unassembled WGS sequence"/>
</dbReference>
<proteinExistence type="inferred from homology"/>
<evidence type="ECO:0000256" key="4">
    <source>
        <dbReference type="ARBA" id="ARBA00022989"/>
    </source>
</evidence>
<feature type="transmembrane region" description="Helical" evidence="6">
    <location>
        <begin position="144"/>
        <end position="163"/>
    </location>
</feature>
<organism evidence="7 8">
    <name type="scientific">Acrasis kona</name>
    <dbReference type="NCBI Taxonomy" id="1008807"/>
    <lineage>
        <taxon>Eukaryota</taxon>
        <taxon>Discoba</taxon>
        <taxon>Heterolobosea</taxon>
        <taxon>Tetramitia</taxon>
        <taxon>Eutetramitia</taxon>
        <taxon>Acrasidae</taxon>
        <taxon>Acrasis</taxon>
    </lineage>
</organism>
<evidence type="ECO:0000256" key="3">
    <source>
        <dbReference type="ARBA" id="ARBA00022692"/>
    </source>
</evidence>
<evidence type="ECO:0000256" key="6">
    <source>
        <dbReference type="SAM" id="Phobius"/>
    </source>
</evidence>
<dbReference type="PANTHER" id="PTHR10057">
    <property type="entry name" value="PERIPHERAL-TYPE BENZODIAZEPINE RECEPTOR"/>
    <property type="match status" value="1"/>
</dbReference>
<dbReference type="PANTHER" id="PTHR10057:SF0">
    <property type="entry name" value="TRANSLOCATOR PROTEIN"/>
    <property type="match status" value="1"/>
</dbReference>
<protein>
    <submittedName>
        <fullName evidence="7">Translocator protein</fullName>
    </submittedName>
</protein>
<feature type="transmembrane region" description="Helical" evidence="6">
    <location>
        <begin position="175"/>
        <end position="193"/>
    </location>
</feature>
<dbReference type="Gene3D" id="1.20.1260.100">
    <property type="entry name" value="TspO/MBR protein"/>
    <property type="match status" value="1"/>
</dbReference>
<evidence type="ECO:0000313" key="7">
    <source>
        <dbReference type="EMBL" id="KAL0486410.1"/>
    </source>
</evidence>
<keyword evidence="5 6" id="KW-0472">Membrane</keyword>
<dbReference type="InterPro" id="IPR004307">
    <property type="entry name" value="TspO_MBR"/>
</dbReference>
<dbReference type="CDD" id="cd15904">
    <property type="entry name" value="TSPO_MBR"/>
    <property type="match status" value="1"/>
</dbReference>
<sequence length="259" mass="29334">MSEEFLDNTLTDILAEQPDVNLENFFDVSSWYITHEVIAEHYLSLLAAFGGVALAVALFLFARSQGVKTKWYKDLKRPGYALKEKTVLKIWFATYIPLAVASWLVFIHGGETWNRALTVYSLHLLVNVLFAVSLYWVQDLSLALLNLITLIGVAMFTVTQFNSVLKFAGYIQTPYLLWLLAYTIQFCHVWYLNEGKELMDVAKMSKGNAAATTGKKKKAFLPAHIKSDLQEKLKQQKLDIQESETASTLQNAALQKKTK</sequence>
<comment type="similarity">
    <text evidence="2">Belongs to the TspO/BZRP family.</text>
</comment>
<feature type="transmembrane region" description="Helical" evidence="6">
    <location>
        <begin position="86"/>
        <end position="107"/>
    </location>
</feature>
<gene>
    <name evidence="7" type="ORF">AKO1_012040</name>
</gene>
<feature type="transmembrane region" description="Helical" evidence="6">
    <location>
        <begin position="42"/>
        <end position="62"/>
    </location>
</feature>
<dbReference type="GO" id="GO:0016020">
    <property type="term" value="C:membrane"/>
    <property type="evidence" value="ECO:0007669"/>
    <property type="project" value="UniProtKB-SubCell"/>
</dbReference>
<accession>A0AAW2ZAD8</accession>